<keyword evidence="13" id="KW-0915">Sodium</keyword>
<comment type="subcellular location">
    <subcellularLocation>
        <location evidence="1">Membrane</location>
        <topology evidence="1">Multi-pass membrane protein</topology>
    </subcellularLocation>
</comment>
<dbReference type="InterPro" id="IPR004481">
    <property type="entry name" value="K/Na/Ca-exchanger"/>
</dbReference>
<proteinExistence type="inferred from homology"/>
<dbReference type="InterPro" id="IPR044880">
    <property type="entry name" value="NCX_ion-bd_dom_sf"/>
</dbReference>
<feature type="region of interest" description="Disordered" evidence="17">
    <location>
        <begin position="1"/>
        <end position="29"/>
    </location>
</feature>
<feature type="transmembrane region" description="Helical" evidence="18">
    <location>
        <begin position="755"/>
        <end position="776"/>
    </location>
</feature>
<evidence type="ECO:0000256" key="18">
    <source>
        <dbReference type="SAM" id="Phobius"/>
    </source>
</evidence>
<reference evidence="20" key="1">
    <citation type="journal article" date="2023" name="G3 (Bethesda)">
        <title>A reference genome for the long-term kleptoplast-retaining sea slug Elysia crispata morphotype clarki.</title>
        <authorList>
            <person name="Eastman K.E."/>
            <person name="Pendleton A.L."/>
            <person name="Shaikh M.A."/>
            <person name="Suttiyut T."/>
            <person name="Ogas R."/>
            <person name="Tomko P."/>
            <person name="Gavelis G."/>
            <person name="Widhalm J.R."/>
            <person name="Wisecaver J.H."/>
        </authorList>
    </citation>
    <scope>NUCLEOTIDE SEQUENCE</scope>
    <source>
        <strain evidence="20">ECLA1</strain>
    </source>
</reference>
<name>A0AAE0YLP2_9GAST</name>
<dbReference type="Proteomes" id="UP001283361">
    <property type="component" value="Unassembled WGS sequence"/>
</dbReference>
<dbReference type="NCBIfam" id="TIGR00367">
    <property type="entry name" value="calcium/sodium antiporter"/>
    <property type="match status" value="1"/>
</dbReference>
<keyword evidence="3" id="KW-0813">Transport</keyword>
<evidence type="ECO:0000256" key="6">
    <source>
        <dbReference type="ARBA" id="ARBA00022568"/>
    </source>
</evidence>
<dbReference type="PANTHER" id="PTHR10846:SF73">
    <property type="entry name" value="SODIUM_CALCIUM EXCHANGER MEMBRANE REGION DOMAIN-CONTAINING PROTEIN"/>
    <property type="match status" value="1"/>
</dbReference>
<feature type="transmembrane region" description="Helical" evidence="18">
    <location>
        <begin position="294"/>
        <end position="312"/>
    </location>
</feature>
<feature type="transmembrane region" description="Helical" evidence="18">
    <location>
        <begin position="692"/>
        <end position="710"/>
    </location>
</feature>
<keyword evidence="10" id="KW-0769">Symport</keyword>
<evidence type="ECO:0000256" key="1">
    <source>
        <dbReference type="ARBA" id="ARBA00004141"/>
    </source>
</evidence>
<feature type="transmembrane region" description="Helical" evidence="18">
    <location>
        <begin position="658"/>
        <end position="680"/>
    </location>
</feature>
<feature type="transmembrane region" description="Helical" evidence="18">
    <location>
        <begin position="730"/>
        <end position="748"/>
    </location>
</feature>
<keyword evidence="9" id="KW-0106">Calcium</keyword>
<dbReference type="GO" id="GO:0015293">
    <property type="term" value="F:symporter activity"/>
    <property type="evidence" value="ECO:0007669"/>
    <property type="project" value="UniProtKB-KW"/>
</dbReference>
<dbReference type="FunFam" id="1.20.1420.30:FF:000004">
    <property type="entry name" value="Sodium/potassium/calcium exchanger 2 isoform 1"/>
    <property type="match status" value="1"/>
</dbReference>
<keyword evidence="16" id="KW-0739">Sodium transport</keyword>
<dbReference type="GO" id="GO:0006874">
    <property type="term" value="P:intracellular calcium ion homeostasis"/>
    <property type="evidence" value="ECO:0007669"/>
    <property type="project" value="TreeGrafter"/>
</dbReference>
<evidence type="ECO:0000256" key="3">
    <source>
        <dbReference type="ARBA" id="ARBA00022448"/>
    </source>
</evidence>
<evidence type="ECO:0000256" key="10">
    <source>
        <dbReference type="ARBA" id="ARBA00022847"/>
    </source>
</evidence>
<sequence>MAVPIKFASDKIRHESANNQPTSTTQSSTNLSSAKAEYFYVSSQNQTFTSSKLIHHKDNLKSSLTAKSSSMLHDTSSQGSFDLNKGVFDTDSVMMSANYHTKDDSPLLVQNLPDTVTAHGLYDKHLPPKSRLGAFLSAFHISRKCRPVVGDQDVSSNISRQGLKDVESCSSSYQASYPWRHKGRRRIQRLSYVLLAYVAGLLALTAFRVGNSHPWYQRGGHVLEPATHQTGSEEFMAHDASFRQKRDVRVEYITLAKNHSEHPHEAEHLNCTPRSVSNFPKNFLNFHDTQNGGFILNILIAMYMFAALAIVCDDYFVPALEHICEDLGLQADVAGATFMAAGSSAPEFMTSVVGVFFAQSDVGVGTIVGSAVFNILFIIGICGVFAGMVVELTWYPLVRDTLYYLLSVLTLVLIIKDQEVMWYEATLMVVLYILYIVLMYFNRFLESSSIAWVQRLAARLERQPLVAKPPETHVIPEEMKRARAHSAISKSHSVEKRVEWVPMTKNGYTRFEDEPESPSSRISNTSMSLSMSREYEKPAHPIEQSVPEEQETSIREGGDLPPTPSANSSKNGELMTVSEYESVWTFPDSTFQRTIFILTSPIKAAFFVSIPDSRRPGIWAKLYLVSFVMSVAWISGLTYIMVWMVTVAGDALDIPDTVMGLTILAAGTSVPDCLASVFVARDGYGDMAVSNSLGSNVFDILLCLGVPWLIESAINSGESVLITSEGLTYSALTLLGTVIFLFASMAINKWKLNKSYGLVCLVAYILVITISCLYELNVFGDFNPPSCPR</sequence>
<evidence type="ECO:0000256" key="13">
    <source>
        <dbReference type="ARBA" id="ARBA00023053"/>
    </source>
</evidence>
<keyword evidence="8" id="KW-0732">Signal</keyword>
<dbReference type="FunFam" id="1.20.1420.30:FF:000009">
    <property type="entry name" value="sodium/potassium/calcium exchanger 5 isoform X2"/>
    <property type="match status" value="1"/>
</dbReference>
<evidence type="ECO:0000256" key="11">
    <source>
        <dbReference type="ARBA" id="ARBA00022958"/>
    </source>
</evidence>
<feature type="compositionally biased region" description="Low complexity" evidence="17">
    <location>
        <begin position="17"/>
        <end position="29"/>
    </location>
</feature>
<evidence type="ECO:0000256" key="4">
    <source>
        <dbReference type="ARBA" id="ARBA00022449"/>
    </source>
</evidence>
<organism evidence="20 21">
    <name type="scientific">Elysia crispata</name>
    <name type="common">lettuce slug</name>
    <dbReference type="NCBI Taxonomy" id="231223"/>
    <lineage>
        <taxon>Eukaryota</taxon>
        <taxon>Metazoa</taxon>
        <taxon>Spiralia</taxon>
        <taxon>Lophotrochozoa</taxon>
        <taxon>Mollusca</taxon>
        <taxon>Gastropoda</taxon>
        <taxon>Heterobranchia</taxon>
        <taxon>Euthyneura</taxon>
        <taxon>Panpulmonata</taxon>
        <taxon>Sacoglossa</taxon>
        <taxon>Placobranchoidea</taxon>
        <taxon>Plakobranchidae</taxon>
        <taxon>Elysia</taxon>
    </lineage>
</organism>
<accession>A0AAE0YLP2</accession>
<evidence type="ECO:0000256" key="7">
    <source>
        <dbReference type="ARBA" id="ARBA00022692"/>
    </source>
</evidence>
<gene>
    <name evidence="20" type="ORF">RRG08_015873</name>
</gene>
<feature type="domain" description="Sodium/calcium exchanger membrane region" evidence="19">
    <location>
        <begin position="299"/>
        <end position="440"/>
    </location>
</feature>
<keyword evidence="15 18" id="KW-0472">Membrane</keyword>
<dbReference type="GO" id="GO:0005886">
    <property type="term" value="C:plasma membrane"/>
    <property type="evidence" value="ECO:0007669"/>
    <property type="project" value="TreeGrafter"/>
</dbReference>
<evidence type="ECO:0000256" key="15">
    <source>
        <dbReference type="ARBA" id="ARBA00023136"/>
    </source>
</evidence>
<dbReference type="GO" id="GO:0005262">
    <property type="term" value="F:calcium channel activity"/>
    <property type="evidence" value="ECO:0007669"/>
    <property type="project" value="TreeGrafter"/>
</dbReference>
<evidence type="ECO:0000259" key="19">
    <source>
        <dbReference type="Pfam" id="PF01699"/>
    </source>
</evidence>
<dbReference type="PANTHER" id="PTHR10846">
    <property type="entry name" value="SODIUM/POTASSIUM/CALCIUM EXCHANGER"/>
    <property type="match status" value="1"/>
</dbReference>
<feature type="compositionally biased region" description="Polar residues" evidence="17">
    <location>
        <begin position="517"/>
        <end position="531"/>
    </location>
</feature>
<evidence type="ECO:0000256" key="16">
    <source>
        <dbReference type="ARBA" id="ARBA00023201"/>
    </source>
</evidence>
<keyword evidence="12 18" id="KW-1133">Transmembrane helix</keyword>
<keyword evidence="4" id="KW-0050">Antiport</keyword>
<comment type="similarity">
    <text evidence="2">Belongs to the Ca(2+):cation antiporter (CaCA) (TC 2.A.19) family. SLC24A subfamily.</text>
</comment>
<dbReference type="EMBL" id="JAWDGP010005882">
    <property type="protein sequence ID" value="KAK3750380.1"/>
    <property type="molecule type" value="Genomic_DNA"/>
</dbReference>
<dbReference type="AlphaFoldDB" id="A0AAE0YLP2"/>
<evidence type="ECO:0000313" key="21">
    <source>
        <dbReference type="Proteomes" id="UP001283361"/>
    </source>
</evidence>
<feature type="transmembrane region" description="Helical" evidence="18">
    <location>
        <begin position="190"/>
        <end position="209"/>
    </location>
</feature>
<feature type="transmembrane region" description="Helical" evidence="18">
    <location>
        <begin position="421"/>
        <end position="441"/>
    </location>
</feature>
<feature type="transmembrane region" description="Helical" evidence="18">
    <location>
        <begin position="622"/>
        <end position="646"/>
    </location>
</feature>
<evidence type="ECO:0000256" key="9">
    <source>
        <dbReference type="ARBA" id="ARBA00022837"/>
    </source>
</evidence>
<feature type="transmembrane region" description="Helical" evidence="18">
    <location>
        <begin position="397"/>
        <end position="415"/>
    </location>
</feature>
<dbReference type="GO" id="GO:0008273">
    <property type="term" value="F:calcium, potassium:sodium antiporter activity"/>
    <property type="evidence" value="ECO:0007669"/>
    <property type="project" value="TreeGrafter"/>
</dbReference>
<evidence type="ECO:0000313" key="20">
    <source>
        <dbReference type="EMBL" id="KAK3750380.1"/>
    </source>
</evidence>
<evidence type="ECO:0000256" key="5">
    <source>
        <dbReference type="ARBA" id="ARBA00022538"/>
    </source>
</evidence>
<comment type="caution">
    <text evidence="20">The sequence shown here is derived from an EMBL/GenBank/DDBJ whole genome shotgun (WGS) entry which is preliminary data.</text>
</comment>
<evidence type="ECO:0000256" key="17">
    <source>
        <dbReference type="SAM" id="MobiDB-lite"/>
    </source>
</evidence>
<keyword evidence="11" id="KW-0630">Potassium</keyword>
<protein>
    <recommendedName>
        <fullName evidence="19">Sodium/calcium exchanger membrane region domain-containing protein</fullName>
    </recommendedName>
</protein>
<keyword evidence="5" id="KW-0633">Potassium transport</keyword>
<dbReference type="Gene3D" id="1.20.1420.30">
    <property type="entry name" value="NCX, central ion-binding region"/>
    <property type="match status" value="2"/>
</dbReference>
<feature type="transmembrane region" description="Helical" evidence="18">
    <location>
        <begin position="364"/>
        <end position="390"/>
    </location>
</feature>
<dbReference type="Pfam" id="PF01699">
    <property type="entry name" value="Na_Ca_ex"/>
    <property type="match status" value="2"/>
</dbReference>
<feature type="region of interest" description="Disordered" evidence="17">
    <location>
        <begin position="509"/>
        <end position="571"/>
    </location>
</feature>
<feature type="domain" description="Sodium/calcium exchanger membrane region" evidence="19">
    <location>
        <begin position="623"/>
        <end position="771"/>
    </location>
</feature>
<keyword evidence="6" id="KW-0109">Calcium transport</keyword>
<evidence type="ECO:0000256" key="14">
    <source>
        <dbReference type="ARBA" id="ARBA00023065"/>
    </source>
</evidence>
<keyword evidence="21" id="KW-1185">Reference proteome</keyword>
<evidence type="ECO:0000256" key="8">
    <source>
        <dbReference type="ARBA" id="ARBA00022729"/>
    </source>
</evidence>
<keyword evidence="7 18" id="KW-0812">Transmembrane</keyword>
<dbReference type="InterPro" id="IPR004837">
    <property type="entry name" value="NaCa_Exmemb"/>
</dbReference>
<keyword evidence="14" id="KW-0406">Ion transport</keyword>
<evidence type="ECO:0000256" key="12">
    <source>
        <dbReference type="ARBA" id="ARBA00022989"/>
    </source>
</evidence>
<evidence type="ECO:0000256" key="2">
    <source>
        <dbReference type="ARBA" id="ARBA00005364"/>
    </source>
</evidence>